<protein>
    <submittedName>
        <fullName evidence="4">Regulator of G-protein signaling 17 isoform X1</fullName>
    </submittedName>
</protein>
<feature type="compositionally biased region" description="Polar residues" evidence="1">
    <location>
        <begin position="304"/>
        <end position="316"/>
    </location>
</feature>
<feature type="region of interest" description="Disordered" evidence="1">
    <location>
        <begin position="303"/>
        <end position="328"/>
    </location>
</feature>
<feature type="compositionally biased region" description="Low complexity" evidence="1">
    <location>
        <begin position="51"/>
        <end position="79"/>
    </location>
</feature>
<dbReference type="KEGG" id="pbar:105423590"/>
<dbReference type="Pfam" id="PF00615">
    <property type="entry name" value="RGS"/>
    <property type="match status" value="1"/>
</dbReference>
<dbReference type="CDD" id="cd08718">
    <property type="entry name" value="RGS_RZ-like"/>
    <property type="match status" value="1"/>
</dbReference>
<sequence>MIEMSSGLGATAMGIGVSHGTGGEGVAGGCRLRAQNQGQASGSTMQHSNPQQSSQQQQQQQQQQQSQQQQQQAPTSQQQSQQQQRQAGFTSRSKKDNCCLCWCCCCSCSCRNKCLAAVGGNSTGTGGAGDQGKKKGNAGVGGEHGGGIVVSDFAGAGAGNGLDGLDGFDGGLERCSLEEVRSWGSSFDKLMKSAAGRKLFREFLVSEYSEENIAFWLACEQLKRESNPETIEEKARYIYEDYISILSPKEVSLDSRVREIVNRNMVEPTPHTFDEAQLQIYTLMHRDSYPRFVNSEIYRRVARMNSSGPPSPSTQEHSGKTKSKRGAT</sequence>
<reference evidence="4" key="1">
    <citation type="submission" date="2025-08" db="UniProtKB">
        <authorList>
            <consortium name="RefSeq"/>
        </authorList>
    </citation>
    <scope>IDENTIFICATION</scope>
</reference>
<dbReference type="FunFam" id="1.10.167.10:FF:000001">
    <property type="entry name" value="Putative regulator of g-protein signaling 12"/>
    <property type="match status" value="1"/>
</dbReference>
<evidence type="ECO:0000313" key="4">
    <source>
        <dbReference type="RefSeq" id="XP_011631688.1"/>
    </source>
</evidence>
<dbReference type="SMART" id="SM00315">
    <property type="entry name" value="RGS"/>
    <property type="match status" value="1"/>
</dbReference>
<dbReference type="InterPro" id="IPR036305">
    <property type="entry name" value="RGS_sf"/>
</dbReference>
<dbReference type="PANTHER" id="PTHR10845:SF192">
    <property type="entry name" value="DOUBLE HIT, ISOFORM B"/>
    <property type="match status" value="1"/>
</dbReference>
<dbReference type="AlphaFoldDB" id="A0A6I9WIY4"/>
<dbReference type="SUPFAM" id="SSF48097">
    <property type="entry name" value="Regulator of G-protein signaling, RGS"/>
    <property type="match status" value="1"/>
</dbReference>
<accession>A0A6I9WIY4</accession>
<dbReference type="InterPro" id="IPR044926">
    <property type="entry name" value="RGS_subdomain_2"/>
</dbReference>
<dbReference type="CTD" id="37037"/>
<dbReference type="OrthoDB" id="10266999at2759"/>
<evidence type="ECO:0000256" key="1">
    <source>
        <dbReference type="SAM" id="MobiDB-lite"/>
    </source>
</evidence>
<feature type="domain" description="RGS" evidence="2">
    <location>
        <begin position="186"/>
        <end position="302"/>
    </location>
</feature>
<evidence type="ECO:0000259" key="2">
    <source>
        <dbReference type="PROSITE" id="PS50132"/>
    </source>
</evidence>
<dbReference type="PROSITE" id="PS50132">
    <property type="entry name" value="RGS"/>
    <property type="match status" value="1"/>
</dbReference>
<dbReference type="InterPro" id="IPR016137">
    <property type="entry name" value="RGS"/>
</dbReference>
<dbReference type="PANTHER" id="PTHR10845">
    <property type="entry name" value="REGULATOR OF G PROTEIN SIGNALING"/>
    <property type="match status" value="1"/>
</dbReference>
<dbReference type="GeneID" id="105423590"/>
<feature type="compositionally biased region" description="Polar residues" evidence="1">
    <location>
        <begin position="37"/>
        <end position="50"/>
    </location>
</feature>
<dbReference type="RefSeq" id="XP_011631688.1">
    <property type="nucleotide sequence ID" value="XM_011633386.1"/>
</dbReference>
<keyword evidence="3" id="KW-1185">Reference proteome</keyword>
<dbReference type="Proteomes" id="UP000504615">
    <property type="component" value="Unplaced"/>
</dbReference>
<organism evidence="3 4">
    <name type="scientific">Pogonomyrmex barbatus</name>
    <name type="common">red harvester ant</name>
    <dbReference type="NCBI Taxonomy" id="144034"/>
    <lineage>
        <taxon>Eukaryota</taxon>
        <taxon>Metazoa</taxon>
        <taxon>Ecdysozoa</taxon>
        <taxon>Arthropoda</taxon>
        <taxon>Hexapoda</taxon>
        <taxon>Insecta</taxon>
        <taxon>Pterygota</taxon>
        <taxon>Neoptera</taxon>
        <taxon>Endopterygota</taxon>
        <taxon>Hymenoptera</taxon>
        <taxon>Apocrita</taxon>
        <taxon>Aculeata</taxon>
        <taxon>Formicoidea</taxon>
        <taxon>Formicidae</taxon>
        <taxon>Myrmicinae</taxon>
        <taxon>Pogonomyrmex</taxon>
    </lineage>
</organism>
<name>A0A6I9WIY4_9HYME</name>
<dbReference type="Gene3D" id="1.10.167.10">
    <property type="entry name" value="Regulator of G-protein Signalling 4, domain 2"/>
    <property type="match status" value="1"/>
</dbReference>
<feature type="region of interest" description="Disordered" evidence="1">
    <location>
        <begin position="37"/>
        <end position="79"/>
    </location>
</feature>
<evidence type="ECO:0000313" key="3">
    <source>
        <dbReference type="Proteomes" id="UP000504615"/>
    </source>
</evidence>
<proteinExistence type="predicted"/>
<gene>
    <name evidence="4" type="primary">LOC105423590</name>
</gene>
<dbReference type="PRINTS" id="PR01301">
    <property type="entry name" value="RGSPROTEIN"/>
</dbReference>